<name>A0A6J6VLB3_9ZZZZ</name>
<proteinExistence type="predicted"/>
<sequence length="61" mass="6558">MYSNLTPAIFGTSTTPEAIEMIIGLAKLFNSEAIALARVRCPIPIPLLVARIMVGLSMKLV</sequence>
<reference evidence="2" key="1">
    <citation type="submission" date="2020-05" db="EMBL/GenBank/DDBJ databases">
        <authorList>
            <person name="Chiriac C."/>
            <person name="Salcher M."/>
            <person name="Ghai R."/>
            <person name="Kavagutti S V."/>
        </authorList>
    </citation>
    <scope>NUCLEOTIDE SEQUENCE</scope>
</reference>
<dbReference type="AlphaFoldDB" id="A0A6J6VLB3"/>
<gene>
    <name evidence="1" type="ORF">UFOPK1776_00166</name>
    <name evidence="2" type="ORF">UFOPK2886_00789</name>
</gene>
<evidence type="ECO:0000313" key="1">
    <source>
        <dbReference type="EMBL" id="CAB4583680.1"/>
    </source>
</evidence>
<evidence type="ECO:0000313" key="2">
    <source>
        <dbReference type="EMBL" id="CAB4771578.1"/>
    </source>
</evidence>
<organism evidence="2">
    <name type="scientific">freshwater metagenome</name>
    <dbReference type="NCBI Taxonomy" id="449393"/>
    <lineage>
        <taxon>unclassified sequences</taxon>
        <taxon>metagenomes</taxon>
        <taxon>ecological metagenomes</taxon>
    </lineage>
</organism>
<dbReference type="EMBL" id="CAEZUC010000008">
    <property type="protein sequence ID" value="CAB4583680.1"/>
    <property type="molecule type" value="Genomic_DNA"/>
</dbReference>
<accession>A0A6J6VLB3</accession>
<protein>
    <submittedName>
        <fullName evidence="2">Unannotated protein</fullName>
    </submittedName>
</protein>
<dbReference type="EMBL" id="CAEZZO010000124">
    <property type="protein sequence ID" value="CAB4771578.1"/>
    <property type="molecule type" value="Genomic_DNA"/>
</dbReference>